<reference evidence="7" key="2">
    <citation type="submission" date="2020-09" db="EMBL/GenBank/DDBJ databases">
        <authorList>
            <person name="Sun Q."/>
            <person name="Zhou Y."/>
        </authorList>
    </citation>
    <scope>NUCLEOTIDE SEQUENCE</scope>
    <source>
        <strain evidence="7">CGMCC 1.12785</strain>
    </source>
</reference>
<dbReference type="InterPro" id="IPR001638">
    <property type="entry name" value="Solute-binding_3/MltF_N"/>
</dbReference>
<evidence type="ECO:0000313" key="8">
    <source>
        <dbReference type="Proteomes" id="UP000616114"/>
    </source>
</evidence>
<dbReference type="Gene3D" id="3.40.190.10">
    <property type="entry name" value="Periplasmic binding protein-like II"/>
    <property type="match status" value="2"/>
</dbReference>
<evidence type="ECO:0000256" key="2">
    <source>
        <dbReference type="ARBA" id="ARBA00010742"/>
    </source>
</evidence>
<dbReference type="SMART" id="SM00062">
    <property type="entry name" value="PBPb"/>
    <property type="match status" value="1"/>
</dbReference>
<sequence length="339" mass="36234">MSQTMRPRAAVKTSSLIAGLAAASLTLSACAGEGSSIAGSGGELTELNVDYATYSVLSLVIKEHGWLEEELGEDGVDVNWVFSAGSNRANESLRAQAVDFGTTGGGPALQARANGTQIKTVYVTHASEGFGLAVPEDSEIEDVEDLRGASVAVTRGTDPYFFLLQTLDLFDVPVEEVTLENLQHADGRAALDNGTVDAWSGLDPILAGAEVAGARLIYTNPELISPIVLNVTEQFESEHPETVQLVIDVYERARQWVLDNPEEAQDIYAEEAGLEPEIAELAFSRFNHDISGVPVAEELSPVLETIGSFMVDSGDVRDQEALDEALETLFEPSYAQAAE</sequence>
<feature type="domain" description="Solute-binding protein family 3/N-terminal" evidence="6">
    <location>
        <begin position="46"/>
        <end position="260"/>
    </location>
</feature>
<evidence type="ECO:0000256" key="3">
    <source>
        <dbReference type="ARBA" id="ARBA00022448"/>
    </source>
</evidence>
<keyword evidence="4 5" id="KW-0732">Signal</keyword>
<organism evidence="7 8">
    <name type="scientific">Sediminivirga luteola</name>
    <dbReference type="NCBI Taxonomy" id="1774748"/>
    <lineage>
        <taxon>Bacteria</taxon>
        <taxon>Bacillati</taxon>
        <taxon>Actinomycetota</taxon>
        <taxon>Actinomycetes</taxon>
        <taxon>Micrococcales</taxon>
        <taxon>Brevibacteriaceae</taxon>
        <taxon>Sediminivirga</taxon>
    </lineage>
</organism>
<dbReference type="GO" id="GO:0016020">
    <property type="term" value="C:membrane"/>
    <property type="evidence" value="ECO:0007669"/>
    <property type="project" value="InterPro"/>
</dbReference>
<accession>A0A8J2TZR7</accession>
<dbReference type="InterPro" id="IPR010067">
    <property type="entry name" value="ABC_SsuA_sub-bd"/>
</dbReference>
<proteinExistence type="inferred from homology"/>
<comment type="similarity">
    <text evidence="2">Belongs to the bacterial solute-binding protein SsuA/TauA family.</text>
</comment>
<dbReference type="InterPro" id="IPR015168">
    <property type="entry name" value="SsuA/THI5"/>
</dbReference>
<comment type="caution">
    <text evidence="7">The sequence shown here is derived from an EMBL/GenBank/DDBJ whole genome shotgun (WGS) entry which is preliminary data.</text>
</comment>
<dbReference type="AlphaFoldDB" id="A0A8J2TZR7"/>
<evidence type="ECO:0000256" key="5">
    <source>
        <dbReference type="SAM" id="SignalP"/>
    </source>
</evidence>
<dbReference type="SUPFAM" id="SSF53850">
    <property type="entry name" value="Periplasmic binding protein-like II"/>
    <property type="match status" value="1"/>
</dbReference>
<dbReference type="Proteomes" id="UP000616114">
    <property type="component" value="Unassembled WGS sequence"/>
</dbReference>
<evidence type="ECO:0000256" key="1">
    <source>
        <dbReference type="ARBA" id="ARBA00004418"/>
    </source>
</evidence>
<gene>
    <name evidence="7" type="ORF">GCM10011333_25730</name>
</gene>
<feature type="chain" id="PRO_5035188431" evidence="5">
    <location>
        <begin position="32"/>
        <end position="339"/>
    </location>
</feature>
<dbReference type="GO" id="GO:0042626">
    <property type="term" value="F:ATPase-coupled transmembrane transporter activity"/>
    <property type="evidence" value="ECO:0007669"/>
    <property type="project" value="InterPro"/>
</dbReference>
<dbReference type="EMBL" id="BMFY01000012">
    <property type="protein sequence ID" value="GGA21537.1"/>
    <property type="molecule type" value="Genomic_DNA"/>
</dbReference>
<dbReference type="GO" id="GO:0042597">
    <property type="term" value="C:periplasmic space"/>
    <property type="evidence" value="ECO:0007669"/>
    <property type="project" value="UniProtKB-SubCell"/>
</dbReference>
<dbReference type="Pfam" id="PF09084">
    <property type="entry name" value="NMT1"/>
    <property type="match status" value="1"/>
</dbReference>
<keyword evidence="3" id="KW-0813">Transport</keyword>
<protein>
    <submittedName>
        <fullName evidence="7">ABC transporter substrate-binding protein</fullName>
    </submittedName>
</protein>
<dbReference type="PROSITE" id="PS51257">
    <property type="entry name" value="PROKAR_LIPOPROTEIN"/>
    <property type="match status" value="1"/>
</dbReference>
<dbReference type="PANTHER" id="PTHR30024:SF21">
    <property type="entry name" value="ABC TRANSPORTER SUBSTRATE-BINDING PROTEIN"/>
    <property type="match status" value="1"/>
</dbReference>
<evidence type="ECO:0000313" key="7">
    <source>
        <dbReference type="EMBL" id="GGA21537.1"/>
    </source>
</evidence>
<evidence type="ECO:0000256" key="4">
    <source>
        <dbReference type="ARBA" id="ARBA00022729"/>
    </source>
</evidence>
<feature type="signal peptide" evidence="5">
    <location>
        <begin position="1"/>
        <end position="31"/>
    </location>
</feature>
<dbReference type="RefSeq" id="WP_188551302.1">
    <property type="nucleotide sequence ID" value="NZ_BMFY01000012.1"/>
</dbReference>
<dbReference type="PANTHER" id="PTHR30024">
    <property type="entry name" value="ALIPHATIC SULFONATES-BINDING PROTEIN-RELATED"/>
    <property type="match status" value="1"/>
</dbReference>
<evidence type="ECO:0000259" key="6">
    <source>
        <dbReference type="SMART" id="SM00062"/>
    </source>
</evidence>
<name>A0A8J2TZR7_9MICO</name>
<reference evidence="7" key="1">
    <citation type="journal article" date="2014" name="Int. J. Syst. Evol. Microbiol.">
        <title>Complete genome sequence of Corynebacterium casei LMG S-19264T (=DSM 44701T), isolated from a smear-ripened cheese.</title>
        <authorList>
            <consortium name="US DOE Joint Genome Institute (JGI-PGF)"/>
            <person name="Walter F."/>
            <person name="Albersmeier A."/>
            <person name="Kalinowski J."/>
            <person name="Ruckert C."/>
        </authorList>
    </citation>
    <scope>NUCLEOTIDE SEQUENCE</scope>
    <source>
        <strain evidence="7">CGMCC 1.12785</strain>
    </source>
</reference>
<comment type="subcellular location">
    <subcellularLocation>
        <location evidence="1">Periplasm</location>
    </subcellularLocation>
</comment>
<dbReference type="NCBIfam" id="TIGR01728">
    <property type="entry name" value="SsuA_fam"/>
    <property type="match status" value="1"/>
</dbReference>
<keyword evidence="8" id="KW-1185">Reference proteome</keyword>